<sequence>MPNSTKEWEHLAPYRCKKAIAAFENWDKKEAMPRLGKSRRRRIFWDMLLDRSGF</sequence>
<keyword evidence="2" id="KW-1185">Reference proteome</keyword>
<protein>
    <submittedName>
        <fullName evidence="1">Uncharacterized protein</fullName>
    </submittedName>
</protein>
<dbReference type="RefSeq" id="WP_261235277.1">
    <property type="nucleotide sequence ID" value="NZ_JAMXFA010000010.1"/>
</dbReference>
<evidence type="ECO:0000313" key="2">
    <source>
        <dbReference type="Proteomes" id="UP001525961"/>
    </source>
</evidence>
<comment type="caution">
    <text evidence="1">The sequence shown here is derived from an EMBL/GenBank/DDBJ whole genome shotgun (WGS) entry which is preliminary data.</text>
</comment>
<dbReference type="Proteomes" id="UP001525961">
    <property type="component" value="Unassembled WGS sequence"/>
</dbReference>
<reference evidence="1 2" key="1">
    <citation type="journal article" date="2022" name="Front. Microbiol.">
        <title>High genomic differentiation and limited gene flow indicate recent cryptic speciation within the genus Laspinema (cyanobacteria).</title>
        <authorList>
            <person name="Stanojkovic A."/>
            <person name="Skoupy S."/>
            <person name="Skaloud P."/>
            <person name="Dvorak P."/>
        </authorList>
    </citation>
    <scope>NUCLEOTIDE SEQUENCE [LARGE SCALE GENOMIC DNA]</scope>
    <source>
        <strain evidence="1 2">D3b</strain>
    </source>
</reference>
<gene>
    <name evidence="1" type="ORF">NG792_09205</name>
</gene>
<evidence type="ECO:0000313" key="1">
    <source>
        <dbReference type="EMBL" id="MCT7977882.1"/>
    </source>
</evidence>
<proteinExistence type="predicted"/>
<accession>A0ABT2N5M7</accession>
<organism evidence="1 2">
    <name type="scientific">Laspinema olomoucense D3b</name>
    <dbReference type="NCBI Taxonomy" id="2953688"/>
    <lineage>
        <taxon>Bacteria</taxon>
        <taxon>Bacillati</taxon>
        <taxon>Cyanobacteriota</taxon>
        <taxon>Cyanophyceae</taxon>
        <taxon>Oscillatoriophycideae</taxon>
        <taxon>Oscillatoriales</taxon>
        <taxon>Laspinemataceae</taxon>
        <taxon>Laspinema</taxon>
        <taxon>Laspinema olomoucense</taxon>
    </lineage>
</organism>
<name>A0ABT2N5M7_9CYAN</name>
<dbReference type="EMBL" id="JAMXFA010000010">
    <property type="protein sequence ID" value="MCT7977882.1"/>
    <property type="molecule type" value="Genomic_DNA"/>
</dbReference>